<comment type="subcellular location">
    <subcellularLocation>
        <location evidence="1">Cell membrane</location>
        <topology evidence="1">Multi-pass membrane protein</topology>
    </subcellularLocation>
</comment>
<evidence type="ECO:0000313" key="9">
    <source>
        <dbReference type="Proteomes" id="UP001319200"/>
    </source>
</evidence>
<organism evidence="8 9">
    <name type="scientific">Chryseosolibacter histidini</name>
    <dbReference type="NCBI Taxonomy" id="2782349"/>
    <lineage>
        <taxon>Bacteria</taxon>
        <taxon>Pseudomonadati</taxon>
        <taxon>Bacteroidota</taxon>
        <taxon>Cytophagia</taxon>
        <taxon>Cytophagales</taxon>
        <taxon>Chryseotaleaceae</taxon>
        <taxon>Chryseosolibacter</taxon>
    </lineage>
</organism>
<accession>A0AAP2DV21</accession>
<dbReference type="Proteomes" id="UP001319200">
    <property type="component" value="Unassembled WGS sequence"/>
</dbReference>
<dbReference type="PANTHER" id="PTHR33452:SF1">
    <property type="entry name" value="INNER MEMBRANE PROTEIN YPHA-RELATED"/>
    <property type="match status" value="1"/>
</dbReference>
<keyword evidence="3" id="KW-1003">Cell membrane</keyword>
<keyword evidence="5 7" id="KW-1133">Transmembrane helix</keyword>
<name>A0AAP2DV21_9BACT</name>
<dbReference type="PANTHER" id="PTHR33452">
    <property type="entry name" value="OXIDOREDUCTASE CATD-RELATED"/>
    <property type="match status" value="1"/>
</dbReference>
<feature type="transmembrane region" description="Helical" evidence="7">
    <location>
        <begin position="54"/>
        <end position="75"/>
    </location>
</feature>
<feature type="transmembrane region" description="Helical" evidence="7">
    <location>
        <begin position="16"/>
        <end position="34"/>
    </location>
</feature>
<dbReference type="InterPro" id="IPR032808">
    <property type="entry name" value="DoxX"/>
</dbReference>
<feature type="transmembrane region" description="Helical" evidence="7">
    <location>
        <begin position="112"/>
        <end position="134"/>
    </location>
</feature>
<gene>
    <name evidence="8" type="ORF">KK083_31785</name>
</gene>
<keyword evidence="6 7" id="KW-0472">Membrane</keyword>
<dbReference type="RefSeq" id="WP_254170198.1">
    <property type="nucleotide sequence ID" value="NZ_JAHESF010000077.1"/>
</dbReference>
<evidence type="ECO:0000256" key="4">
    <source>
        <dbReference type="ARBA" id="ARBA00022692"/>
    </source>
</evidence>
<evidence type="ECO:0000256" key="5">
    <source>
        <dbReference type="ARBA" id="ARBA00022989"/>
    </source>
</evidence>
<comment type="similarity">
    <text evidence="2">Belongs to the DoxX family.</text>
</comment>
<proteinExistence type="inferred from homology"/>
<keyword evidence="4 7" id="KW-0812">Transmembrane</keyword>
<feature type="transmembrane region" description="Helical" evidence="7">
    <location>
        <begin position="82"/>
        <end position="100"/>
    </location>
</feature>
<reference evidence="8 9" key="1">
    <citation type="submission" date="2021-05" db="EMBL/GenBank/DDBJ databases">
        <title>A Polyphasic approach of four new species of the genus Ohtaekwangia: Ohtaekwangia histidinii sp. nov., Ohtaekwangia cretensis sp. nov., Ohtaekwangia indiensis sp. nov., Ohtaekwangia reichenbachii sp. nov. from diverse environment.</title>
        <authorList>
            <person name="Octaviana S."/>
        </authorList>
    </citation>
    <scope>NUCLEOTIDE SEQUENCE [LARGE SCALE GENOMIC DNA]</scope>
    <source>
        <strain evidence="8 9">PWU4</strain>
    </source>
</reference>
<evidence type="ECO:0000313" key="8">
    <source>
        <dbReference type="EMBL" id="MBT1701517.1"/>
    </source>
</evidence>
<evidence type="ECO:0000256" key="1">
    <source>
        <dbReference type="ARBA" id="ARBA00004651"/>
    </source>
</evidence>
<dbReference type="InterPro" id="IPR051907">
    <property type="entry name" value="DoxX-like_oxidoreductase"/>
</dbReference>
<comment type="caution">
    <text evidence="8">The sequence shown here is derived from an EMBL/GenBank/DDBJ whole genome shotgun (WGS) entry which is preliminary data.</text>
</comment>
<evidence type="ECO:0000256" key="3">
    <source>
        <dbReference type="ARBA" id="ARBA00022475"/>
    </source>
</evidence>
<dbReference type="AlphaFoldDB" id="A0AAP2DV21"/>
<dbReference type="Pfam" id="PF07681">
    <property type="entry name" value="DoxX"/>
    <property type="match status" value="1"/>
</dbReference>
<evidence type="ECO:0000256" key="2">
    <source>
        <dbReference type="ARBA" id="ARBA00006679"/>
    </source>
</evidence>
<dbReference type="EMBL" id="JAHESF010000077">
    <property type="protein sequence ID" value="MBT1701517.1"/>
    <property type="molecule type" value="Genomic_DNA"/>
</dbReference>
<evidence type="ECO:0000256" key="6">
    <source>
        <dbReference type="ARBA" id="ARBA00023136"/>
    </source>
</evidence>
<keyword evidence="9" id="KW-1185">Reference proteome</keyword>
<dbReference type="GO" id="GO:0005886">
    <property type="term" value="C:plasma membrane"/>
    <property type="evidence" value="ECO:0007669"/>
    <property type="project" value="UniProtKB-SubCell"/>
</dbReference>
<sequence length="142" mass="15797">MRRTLKTGFNQQHLDLWLLLLRVLVTVFMFTHGFPKFYKLMAGGEVQFRDVLGMGPAVSLSLAVFAEVICSTFVLVGLGTRLATIPLIITMLTAAFVAHADDPFGKKELPLLYLFIYITVLILGSGKYSIDFLLSVKPNSKK</sequence>
<evidence type="ECO:0000256" key="7">
    <source>
        <dbReference type="SAM" id="Phobius"/>
    </source>
</evidence>
<protein>
    <submittedName>
        <fullName evidence="8">DoxX family protein</fullName>
    </submittedName>
</protein>